<dbReference type="AlphaFoldDB" id="A0A5E4U6F1"/>
<proteinExistence type="predicted"/>
<keyword evidence="1" id="KW-0812">Transmembrane</keyword>
<evidence type="ECO:0000313" key="3">
    <source>
        <dbReference type="Proteomes" id="UP000400981"/>
    </source>
</evidence>
<dbReference type="Proteomes" id="UP000400981">
    <property type="component" value="Unassembled WGS sequence"/>
</dbReference>
<keyword evidence="1" id="KW-0472">Membrane</keyword>
<reference evidence="2 3" key="1">
    <citation type="submission" date="2019-08" db="EMBL/GenBank/DDBJ databases">
        <authorList>
            <person name="Peeters C."/>
        </authorList>
    </citation>
    <scope>NUCLEOTIDE SEQUENCE [LARGE SCALE GENOMIC DNA]</scope>
    <source>
        <strain evidence="2 3">LMG 31012</strain>
    </source>
</reference>
<organism evidence="2 3">
    <name type="scientific">Pandoraea eparura</name>
    <dbReference type="NCBI Taxonomy" id="2508291"/>
    <lineage>
        <taxon>Bacteria</taxon>
        <taxon>Pseudomonadati</taxon>
        <taxon>Pseudomonadota</taxon>
        <taxon>Betaproteobacteria</taxon>
        <taxon>Burkholderiales</taxon>
        <taxon>Burkholderiaceae</taxon>
        <taxon>Pandoraea</taxon>
    </lineage>
</organism>
<accession>A0A5E4U6F1</accession>
<sequence>MTRRRINTAIIYDEQKITVKKLVKMTSGVLTYILSLAALAAMQSHDQSKSIWVSVPKNERLSL</sequence>
<name>A0A5E4U6F1_9BURK</name>
<evidence type="ECO:0000256" key="1">
    <source>
        <dbReference type="SAM" id="Phobius"/>
    </source>
</evidence>
<protein>
    <submittedName>
        <fullName evidence="2">Uncharacterized protein</fullName>
    </submittedName>
</protein>
<dbReference type="EMBL" id="CABPSH010000003">
    <property type="protein sequence ID" value="VVD95585.1"/>
    <property type="molecule type" value="Genomic_DNA"/>
</dbReference>
<keyword evidence="1" id="KW-1133">Transmembrane helix</keyword>
<evidence type="ECO:0000313" key="2">
    <source>
        <dbReference type="EMBL" id="VVD95585.1"/>
    </source>
</evidence>
<keyword evidence="3" id="KW-1185">Reference proteome</keyword>
<feature type="transmembrane region" description="Helical" evidence="1">
    <location>
        <begin position="21"/>
        <end position="42"/>
    </location>
</feature>
<gene>
    <name evidence="2" type="ORF">PEP31012_01836</name>
</gene>